<feature type="transmembrane region" description="Helical" evidence="2">
    <location>
        <begin position="153"/>
        <end position="174"/>
    </location>
</feature>
<sequence length="501" mass="55101">MKNSLASLTKTEKRVKFVPPDGGWGWMILLGTGLSNIFNQSMLSLFSLLYGDALEAMGHRTAGAAIVMNTMLCVSNCSGPFAGVLVKLTSPRFVCVTGSIICTVGIFLSGFSTNIIHLVITYGILLGAGLGFIQNASFVAINSYFKLKKSIAVGIAMTGTGIGQTLMPHVVRYLLDSYGFRGACLLLSAMSLHGICGTLLIQPVEWHMKKIEEEVVVDEKVNLLEESKKNDELNNTARRATSPILNDDGKQKLVPDFHSHKDLKSLGDRPSNGHLNGTSKSSQNTKSGLRKLYELFDISLLKNPRFLNVIIGTALTSISLQNFSMLYPLFLQNAAGMNKQETANCMSAVAFADIIGRLSIPQLQAKFNISARMTLIITCIWVFIVRQILAYQTDIYVILVLSSMYGIGRSMVIVARNITISEQCQVEQVASAVGLGMLSMGLLTPPIGYFLGWVRDFTEDYIACISAQNAILILFLIMWIPDMLHQYYQKKKEKVDETEMT</sequence>
<evidence type="ECO:0000256" key="2">
    <source>
        <dbReference type="SAM" id="Phobius"/>
    </source>
</evidence>
<dbReference type="InterPro" id="IPR050327">
    <property type="entry name" value="Proton-linked_MCT"/>
</dbReference>
<evidence type="ECO:0000313" key="4">
    <source>
        <dbReference type="Proteomes" id="UP000663880"/>
    </source>
</evidence>
<dbReference type="Gene3D" id="1.20.1250.20">
    <property type="entry name" value="MFS general substrate transporter like domains"/>
    <property type="match status" value="1"/>
</dbReference>
<feature type="transmembrane region" description="Helical" evidence="2">
    <location>
        <begin position="369"/>
        <end position="389"/>
    </location>
</feature>
<dbReference type="GO" id="GO:0008028">
    <property type="term" value="F:monocarboxylic acid transmembrane transporter activity"/>
    <property type="evidence" value="ECO:0007669"/>
    <property type="project" value="TreeGrafter"/>
</dbReference>
<reference evidence="3" key="1">
    <citation type="submission" date="2021-02" db="EMBL/GenBank/DDBJ databases">
        <authorList>
            <person name="Steward A R."/>
        </authorList>
    </citation>
    <scope>NUCLEOTIDE SEQUENCE</scope>
</reference>
<feature type="transmembrane region" description="Helical" evidence="2">
    <location>
        <begin position="62"/>
        <end position="86"/>
    </location>
</feature>
<feature type="transmembrane region" description="Helical" evidence="2">
    <location>
        <begin position="93"/>
        <end position="113"/>
    </location>
</feature>
<protein>
    <submittedName>
        <fullName evidence="3">Uncharacterized protein</fullName>
    </submittedName>
</protein>
<dbReference type="PANTHER" id="PTHR11360:SF229">
    <property type="entry name" value="AGAP007601-PA"/>
    <property type="match status" value="1"/>
</dbReference>
<gene>
    <name evidence="3" type="ORF">PMACD_LOCUS2887</name>
</gene>
<feature type="transmembrane region" description="Helical" evidence="2">
    <location>
        <begin position="395"/>
        <end position="418"/>
    </location>
</feature>
<feature type="transmembrane region" description="Helical" evidence="2">
    <location>
        <begin position="180"/>
        <end position="201"/>
    </location>
</feature>
<keyword evidence="2" id="KW-0472">Membrane</keyword>
<name>A0A821NSU7_9NEOP</name>
<dbReference type="InterPro" id="IPR011701">
    <property type="entry name" value="MFS"/>
</dbReference>
<dbReference type="CDD" id="cd17352">
    <property type="entry name" value="MFS_MCT_SLC16"/>
    <property type="match status" value="1"/>
</dbReference>
<organism evidence="3 4">
    <name type="scientific">Pieris macdunnoughi</name>
    <dbReference type="NCBI Taxonomy" id="345717"/>
    <lineage>
        <taxon>Eukaryota</taxon>
        <taxon>Metazoa</taxon>
        <taxon>Ecdysozoa</taxon>
        <taxon>Arthropoda</taxon>
        <taxon>Hexapoda</taxon>
        <taxon>Insecta</taxon>
        <taxon>Pterygota</taxon>
        <taxon>Neoptera</taxon>
        <taxon>Endopterygota</taxon>
        <taxon>Lepidoptera</taxon>
        <taxon>Glossata</taxon>
        <taxon>Ditrysia</taxon>
        <taxon>Papilionoidea</taxon>
        <taxon>Pieridae</taxon>
        <taxon>Pierinae</taxon>
        <taxon>Pieris</taxon>
    </lineage>
</organism>
<dbReference type="OrthoDB" id="8055603at2759"/>
<keyword evidence="2" id="KW-0812">Transmembrane</keyword>
<feature type="compositionally biased region" description="Polar residues" evidence="1">
    <location>
        <begin position="273"/>
        <end position="285"/>
    </location>
</feature>
<comment type="caution">
    <text evidence="3">The sequence shown here is derived from an EMBL/GenBank/DDBJ whole genome shotgun (WGS) entry which is preliminary data.</text>
</comment>
<feature type="transmembrane region" description="Helical" evidence="2">
    <location>
        <begin position="23"/>
        <end position="50"/>
    </location>
</feature>
<dbReference type="AlphaFoldDB" id="A0A821NSU7"/>
<feature type="transmembrane region" description="Helical" evidence="2">
    <location>
        <begin position="430"/>
        <end position="454"/>
    </location>
</feature>
<dbReference type="PANTHER" id="PTHR11360">
    <property type="entry name" value="MONOCARBOXYLATE TRANSPORTER"/>
    <property type="match status" value="1"/>
</dbReference>
<accession>A0A821NSU7</accession>
<feature type="region of interest" description="Disordered" evidence="1">
    <location>
        <begin position="265"/>
        <end position="285"/>
    </location>
</feature>
<dbReference type="InterPro" id="IPR036259">
    <property type="entry name" value="MFS_trans_sf"/>
</dbReference>
<feature type="transmembrane region" description="Helical" evidence="2">
    <location>
        <begin position="460"/>
        <end position="480"/>
    </location>
</feature>
<dbReference type="SUPFAM" id="SSF103473">
    <property type="entry name" value="MFS general substrate transporter"/>
    <property type="match status" value="1"/>
</dbReference>
<proteinExistence type="predicted"/>
<dbReference type="Proteomes" id="UP000663880">
    <property type="component" value="Unassembled WGS sequence"/>
</dbReference>
<feature type="transmembrane region" description="Helical" evidence="2">
    <location>
        <begin position="119"/>
        <end position="141"/>
    </location>
</feature>
<evidence type="ECO:0000313" key="3">
    <source>
        <dbReference type="EMBL" id="CAF4790847.1"/>
    </source>
</evidence>
<evidence type="ECO:0000256" key="1">
    <source>
        <dbReference type="SAM" id="MobiDB-lite"/>
    </source>
</evidence>
<dbReference type="EMBL" id="CAJOBZ010000005">
    <property type="protein sequence ID" value="CAF4790847.1"/>
    <property type="molecule type" value="Genomic_DNA"/>
</dbReference>
<dbReference type="Pfam" id="PF07690">
    <property type="entry name" value="MFS_1"/>
    <property type="match status" value="1"/>
</dbReference>
<keyword evidence="2" id="KW-1133">Transmembrane helix</keyword>
<keyword evidence="4" id="KW-1185">Reference proteome</keyword>